<feature type="compositionally biased region" description="Low complexity" evidence="1">
    <location>
        <begin position="325"/>
        <end position="342"/>
    </location>
</feature>
<feature type="compositionally biased region" description="Low complexity" evidence="1">
    <location>
        <begin position="110"/>
        <end position="119"/>
    </location>
</feature>
<feature type="region of interest" description="Disordered" evidence="1">
    <location>
        <begin position="81"/>
        <end position="147"/>
    </location>
</feature>
<name>A0A3P7NXP1_DIBLA</name>
<protein>
    <submittedName>
        <fullName evidence="2">Uncharacterized protein</fullName>
    </submittedName>
</protein>
<dbReference type="OrthoDB" id="6258915at2759"/>
<feature type="region of interest" description="Disordered" evidence="1">
    <location>
        <begin position="484"/>
        <end position="504"/>
    </location>
</feature>
<organism evidence="2 3">
    <name type="scientific">Dibothriocephalus latus</name>
    <name type="common">Fish tapeworm</name>
    <name type="synonym">Diphyllobothrium latum</name>
    <dbReference type="NCBI Taxonomy" id="60516"/>
    <lineage>
        <taxon>Eukaryota</taxon>
        <taxon>Metazoa</taxon>
        <taxon>Spiralia</taxon>
        <taxon>Lophotrochozoa</taxon>
        <taxon>Platyhelminthes</taxon>
        <taxon>Cestoda</taxon>
        <taxon>Eucestoda</taxon>
        <taxon>Diphyllobothriidea</taxon>
        <taxon>Diphyllobothriidae</taxon>
        <taxon>Dibothriocephalus</taxon>
    </lineage>
</organism>
<feature type="compositionally biased region" description="Low complexity" evidence="1">
    <location>
        <begin position="490"/>
        <end position="504"/>
    </location>
</feature>
<feature type="region of interest" description="Disordered" evidence="1">
    <location>
        <begin position="38"/>
        <end position="62"/>
    </location>
</feature>
<dbReference type="Proteomes" id="UP000281553">
    <property type="component" value="Unassembled WGS sequence"/>
</dbReference>
<accession>A0A3P7NXP1</accession>
<evidence type="ECO:0000313" key="2">
    <source>
        <dbReference type="EMBL" id="VDN10356.1"/>
    </source>
</evidence>
<dbReference type="EMBL" id="UYRU01048976">
    <property type="protein sequence ID" value="VDN10356.1"/>
    <property type="molecule type" value="Genomic_DNA"/>
</dbReference>
<feature type="compositionally biased region" description="Polar residues" evidence="1">
    <location>
        <begin position="39"/>
        <end position="53"/>
    </location>
</feature>
<evidence type="ECO:0000256" key="1">
    <source>
        <dbReference type="SAM" id="MobiDB-lite"/>
    </source>
</evidence>
<dbReference type="AlphaFoldDB" id="A0A3P7NXP1"/>
<proteinExistence type="predicted"/>
<feature type="compositionally biased region" description="Polar residues" evidence="1">
    <location>
        <begin position="120"/>
        <end position="138"/>
    </location>
</feature>
<keyword evidence="3" id="KW-1185">Reference proteome</keyword>
<reference evidence="2 3" key="1">
    <citation type="submission" date="2018-11" db="EMBL/GenBank/DDBJ databases">
        <authorList>
            <consortium name="Pathogen Informatics"/>
        </authorList>
    </citation>
    <scope>NUCLEOTIDE SEQUENCE [LARGE SCALE GENOMIC DNA]</scope>
</reference>
<sequence length="504" mass="55864">MILTTWVAKEILDVTVDLVQRLKLLFVHGHPYYCPVRNQHPQETNYTDSTEYPSGTEHPAFHAGASTVPVQLNTSFPAARWDQDSLCRNKTPARSPGRFQPPSSAIHQRSSGASSAGSSPTTQSNASVSHPRSYSHGQAEQLRRSRESTTFALIDNQLSKPPLNQVRDMYLQNRGGSSTSSSTPTRTTKKANLSAVHTVVRFRIREYLLPMIGHMRKMLDILFSSQYPDYNSSVRDVLASQLFGQTQLPCSLSCEFCERFRYQLDRQTPSRKLIFSRTLMPTKSSPPSDKHLATMSAPESGASRAPSPDRDYSTNGLSAVETKPEPSSETTPLSSPSSPLLNFDLLEPASEADLLEELLDVVDEVHSLPTSQDHLDEVRLPDIKLSPSRIRLDSVSAQLQEGFDFESMYWPSGNLDFDVCPEESVELQNLILGSNADAKFDSLADDVSTLPALDDLESLTKTPFSDYTSLDSNVSVKKEPFSLQFPPPRSCDSSSSSCESQQQY</sequence>
<feature type="region of interest" description="Disordered" evidence="1">
    <location>
        <begin position="275"/>
        <end position="342"/>
    </location>
</feature>
<gene>
    <name evidence="2" type="ORF">DILT_LOCUS6187</name>
</gene>
<evidence type="ECO:0000313" key="3">
    <source>
        <dbReference type="Proteomes" id="UP000281553"/>
    </source>
</evidence>